<reference evidence="2" key="1">
    <citation type="submission" date="2016-10" db="EMBL/GenBank/DDBJ databases">
        <authorList>
            <person name="Varghese N."/>
            <person name="Submissions S."/>
        </authorList>
    </citation>
    <scope>NUCLEOTIDE SEQUENCE [LARGE SCALE GENOMIC DNA]</scope>
    <source>
        <strain evidence="2">DSM 18733</strain>
    </source>
</reference>
<protein>
    <recommendedName>
        <fullName evidence="3">DUF5007 domain-containing protein</fullName>
    </recommendedName>
</protein>
<name>A0A1H7TAQ2_OLID1</name>
<dbReference type="EMBL" id="FOAF01000004">
    <property type="protein sequence ID" value="SEL81484.1"/>
    <property type="molecule type" value="Genomic_DNA"/>
</dbReference>
<dbReference type="Proteomes" id="UP000199421">
    <property type="component" value="Unassembled WGS sequence"/>
</dbReference>
<proteinExistence type="predicted"/>
<evidence type="ECO:0000313" key="2">
    <source>
        <dbReference type="Proteomes" id="UP000199421"/>
    </source>
</evidence>
<organism evidence="1 2">
    <name type="scientific">Olivibacter domesticus</name>
    <name type="common">Pseudosphingobacterium domesticum</name>
    <dbReference type="NCBI Taxonomy" id="407022"/>
    <lineage>
        <taxon>Bacteria</taxon>
        <taxon>Pseudomonadati</taxon>
        <taxon>Bacteroidota</taxon>
        <taxon>Sphingobacteriia</taxon>
        <taxon>Sphingobacteriales</taxon>
        <taxon>Sphingobacteriaceae</taxon>
        <taxon>Olivibacter</taxon>
    </lineage>
</organism>
<dbReference type="STRING" id="407022.SAMN05661044_03430"/>
<dbReference type="AlphaFoldDB" id="A0A1H7TAQ2"/>
<dbReference type="OrthoDB" id="628330at2"/>
<evidence type="ECO:0008006" key="3">
    <source>
        <dbReference type="Google" id="ProtNLM"/>
    </source>
</evidence>
<dbReference type="PROSITE" id="PS51257">
    <property type="entry name" value="PROKAR_LIPOPROTEIN"/>
    <property type="match status" value="1"/>
</dbReference>
<accession>A0A1H7TAQ2</accession>
<gene>
    <name evidence="1" type="ORF">SAMN05661044_03430</name>
</gene>
<dbReference type="RefSeq" id="WP_093326579.1">
    <property type="nucleotide sequence ID" value="NZ_FOAF01000004.1"/>
</dbReference>
<keyword evidence="2" id="KW-1185">Reference proteome</keyword>
<sequence length="331" mass="36805">MKKVNNKINLVFVVGLFMIVLSACKKVPDGFLSALVRYEEVPINVPKGRAYVSSALNLDGSQKPVKVKLVHIRDKVTGEILDDVFLKEYPLLVWKGYYDPKLDTTLEMIDAKREQKMVAPVSINESSGQLEANYNTINVPSGSYILDLEISNESGNKIYEGIGEFNILDTPSFEVPAGRSTVAMKVGAESTTKTLPAGLISVKRISEEGNKVIVQIVDKNGVPFNPETGEIARRPQSGTAGGWLQTMQDYALDYQAVNNQMEFTYAVVPFPLASLGNGFNYYYRIPTQFVHFDEELEIPDDTYSCNARFSFRAHQPGTYEVLVTVLGVTHR</sequence>
<evidence type="ECO:0000313" key="1">
    <source>
        <dbReference type="EMBL" id="SEL81484.1"/>
    </source>
</evidence>